<dbReference type="RefSeq" id="WP_164175454.1">
    <property type="nucleotide sequence ID" value="NZ_JABAFA010000002.1"/>
</dbReference>
<dbReference type="EMBL" id="JABAFA010000002">
    <property type="protein sequence ID" value="NMD98209.1"/>
    <property type="molecule type" value="Genomic_DNA"/>
</dbReference>
<keyword evidence="4" id="KW-0963">Cytoplasm</keyword>
<evidence type="ECO:0000313" key="7">
    <source>
        <dbReference type="Proteomes" id="UP000543804"/>
    </source>
</evidence>
<name>A0A848B1V3_9FIRM</name>
<dbReference type="Proteomes" id="UP000543804">
    <property type="component" value="Unassembled WGS sequence"/>
</dbReference>
<dbReference type="GO" id="GO:0006282">
    <property type="term" value="P:regulation of DNA repair"/>
    <property type="evidence" value="ECO:0007669"/>
    <property type="project" value="InterPro"/>
</dbReference>
<dbReference type="GO" id="GO:0005737">
    <property type="term" value="C:cytoplasm"/>
    <property type="evidence" value="ECO:0007669"/>
    <property type="project" value="UniProtKB-SubCell"/>
</dbReference>
<feature type="domain" description="RecX first three-helical" evidence="5">
    <location>
        <begin position="25"/>
        <end position="64"/>
    </location>
</feature>
<comment type="caution">
    <text evidence="6">The sequence shown here is derived from an EMBL/GenBank/DDBJ whole genome shotgun (WGS) entry which is preliminary data.</text>
</comment>
<accession>A0A848B1V3</accession>
<reference evidence="6 7" key="1">
    <citation type="submission" date="2020-04" db="EMBL/GenBank/DDBJ databases">
        <authorList>
            <person name="Hitch T.C.A."/>
            <person name="Wylensek D."/>
            <person name="Clavel T."/>
        </authorList>
    </citation>
    <scope>NUCLEOTIDE SEQUENCE [LARGE SCALE GENOMIC DNA]</scope>
    <source>
        <strain evidence="6 7">PG-130-P53-12</strain>
    </source>
</reference>
<dbReference type="InterPro" id="IPR003783">
    <property type="entry name" value="Regulatory_RecX"/>
</dbReference>
<dbReference type="Pfam" id="PF21982">
    <property type="entry name" value="RecX_HTH1"/>
    <property type="match status" value="1"/>
</dbReference>
<evidence type="ECO:0000313" key="6">
    <source>
        <dbReference type="EMBL" id="NMD98209.1"/>
    </source>
</evidence>
<evidence type="ECO:0000259" key="5">
    <source>
        <dbReference type="Pfam" id="PF21982"/>
    </source>
</evidence>
<dbReference type="AlphaFoldDB" id="A0A848B1V3"/>
<proteinExistence type="inferred from homology"/>
<dbReference type="PANTHER" id="PTHR33602:SF1">
    <property type="entry name" value="REGULATORY PROTEIN RECX FAMILY PROTEIN"/>
    <property type="match status" value="1"/>
</dbReference>
<comment type="subcellular location">
    <subcellularLocation>
        <location evidence="1">Cytoplasm</location>
    </subcellularLocation>
</comment>
<gene>
    <name evidence="6" type="ORF">HF878_01730</name>
</gene>
<evidence type="ECO:0000256" key="1">
    <source>
        <dbReference type="ARBA" id="ARBA00004496"/>
    </source>
</evidence>
<evidence type="ECO:0000256" key="3">
    <source>
        <dbReference type="ARBA" id="ARBA00018111"/>
    </source>
</evidence>
<comment type="similarity">
    <text evidence="2">Belongs to the RecX family.</text>
</comment>
<organism evidence="6 7">
    <name type="scientific">Selenomonas bovis</name>
    <dbReference type="NCBI Taxonomy" id="416586"/>
    <lineage>
        <taxon>Bacteria</taxon>
        <taxon>Bacillati</taxon>
        <taxon>Bacillota</taxon>
        <taxon>Negativicutes</taxon>
        <taxon>Selenomonadales</taxon>
        <taxon>Selenomonadaceae</taxon>
        <taxon>Selenomonas</taxon>
    </lineage>
</organism>
<dbReference type="InterPro" id="IPR036388">
    <property type="entry name" value="WH-like_DNA-bd_sf"/>
</dbReference>
<dbReference type="Gene3D" id="1.10.10.10">
    <property type="entry name" value="Winged helix-like DNA-binding domain superfamily/Winged helix DNA-binding domain"/>
    <property type="match status" value="1"/>
</dbReference>
<dbReference type="InterPro" id="IPR053926">
    <property type="entry name" value="RecX_HTH_1st"/>
</dbReference>
<sequence>MSEMLPGEQAAEAKTARKPRAKKTALMYAVDLLARQEQSSAKLREKLLRKGYAEEETEAAIARLVEKHYLNDADACARQFAYLYNESRSSVRQIVMKLLQRGFPSELVKACVPADTYEREKAAALRVLALKYKRSAEPRKMMANLYQKGFESAVCRAAVEEYAEAEGFA</sequence>
<evidence type="ECO:0000256" key="4">
    <source>
        <dbReference type="ARBA" id="ARBA00022490"/>
    </source>
</evidence>
<dbReference type="PANTHER" id="PTHR33602">
    <property type="entry name" value="REGULATORY PROTEIN RECX FAMILY PROTEIN"/>
    <property type="match status" value="1"/>
</dbReference>
<protein>
    <recommendedName>
        <fullName evidence="3">Regulatory protein RecX</fullName>
    </recommendedName>
</protein>
<evidence type="ECO:0000256" key="2">
    <source>
        <dbReference type="ARBA" id="ARBA00009695"/>
    </source>
</evidence>
<keyword evidence="7" id="KW-1185">Reference proteome</keyword>